<feature type="compositionally biased region" description="Polar residues" evidence="5">
    <location>
        <begin position="230"/>
        <end position="258"/>
    </location>
</feature>
<dbReference type="PANTHER" id="PTHR46090:SF2">
    <property type="entry name" value="ADP-RIBOSYLATION FACTOR-LIKE PROTEIN 13B"/>
    <property type="match status" value="1"/>
</dbReference>
<dbReference type="PANTHER" id="PTHR46090">
    <property type="entry name" value="ADP-RIBOSYLATION FACTOR-LIKE PROTEIN 13B"/>
    <property type="match status" value="1"/>
</dbReference>
<dbReference type="Proteomes" id="UP001107558">
    <property type="component" value="Chromosome 1"/>
</dbReference>
<dbReference type="InterPro" id="IPR051995">
    <property type="entry name" value="Ciliary_GTPase"/>
</dbReference>
<feature type="region of interest" description="Disordered" evidence="5">
    <location>
        <begin position="225"/>
        <end position="269"/>
    </location>
</feature>
<dbReference type="OrthoDB" id="14717at2759"/>
<dbReference type="GO" id="GO:0097730">
    <property type="term" value="C:non-motile cilium"/>
    <property type="evidence" value="ECO:0007669"/>
    <property type="project" value="TreeGrafter"/>
</dbReference>
<feature type="binding site" evidence="3">
    <location>
        <begin position="23"/>
        <end position="30"/>
    </location>
    <ligand>
        <name>GTP</name>
        <dbReference type="ChEBI" id="CHEBI:37565"/>
    </ligand>
</feature>
<evidence type="ECO:0000256" key="2">
    <source>
        <dbReference type="ARBA" id="ARBA00023134"/>
    </source>
</evidence>
<dbReference type="GO" id="GO:0060170">
    <property type="term" value="C:ciliary membrane"/>
    <property type="evidence" value="ECO:0007669"/>
    <property type="project" value="TreeGrafter"/>
</dbReference>
<name>A0A9J6CKM3_POLVA</name>
<dbReference type="GO" id="GO:0097500">
    <property type="term" value="P:receptor localization to non-motile cilium"/>
    <property type="evidence" value="ECO:0007669"/>
    <property type="project" value="TreeGrafter"/>
</dbReference>
<dbReference type="InterPro" id="IPR006689">
    <property type="entry name" value="Small_GTPase_ARF/SAR"/>
</dbReference>
<organism evidence="6 7">
    <name type="scientific">Polypedilum vanderplanki</name>
    <name type="common">Sleeping chironomid midge</name>
    <dbReference type="NCBI Taxonomy" id="319348"/>
    <lineage>
        <taxon>Eukaryota</taxon>
        <taxon>Metazoa</taxon>
        <taxon>Ecdysozoa</taxon>
        <taxon>Arthropoda</taxon>
        <taxon>Hexapoda</taxon>
        <taxon>Insecta</taxon>
        <taxon>Pterygota</taxon>
        <taxon>Neoptera</taxon>
        <taxon>Endopterygota</taxon>
        <taxon>Diptera</taxon>
        <taxon>Nematocera</taxon>
        <taxon>Chironomoidea</taxon>
        <taxon>Chironomidae</taxon>
        <taxon>Chironominae</taxon>
        <taxon>Polypedilum</taxon>
        <taxon>Polypedilum</taxon>
    </lineage>
</organism>
<evidence type="ECO:0000313" key="6">
    <source>
        <dbReference type="EMBL" id="KAG5682501.1"/>
    </source>
</evidence>
<dbReference type="SUPFAM" id="SSF52540">
    <property type="entry name" value="P-loop containing nucleoside triphosphate hydrolases"/>
    <property type="match status" value="1"/>
</dbReference>
<dbReference type="Pfam" id="PF00025">
    <property type="entry name" value="Arf"/>
    <property type="match status" value="1"/>
</dbReference>
<keyword evidence="4" id="KW-0479">Metal-binding</keyword>
<accession>A0A9J6CKM3</accession>
<feature type="binding site" evidence="4">
    <location>
        <position position="47"/>
    </location>
    <ligand>
        <name>Mg(2+)</name>
        <dbReference type="ChEBI" id="CHEBI:18420"/>
    </ligand>
</feature>
<evidence type="ECO:0000256" key="4">
    <source>
        <dbReference type="PIRSR" id="PIRSR606689-2"/>
    </source>
</evidence>
<dbReference type="PROSITE" id="PS51417">
    <property type="entry name" value="ARF"/>
    <property type="match status" value="1"/>
</dbReference>
<keyword evidence="2 3" id="KW-0342">GTP-binding</keyword>
<evidence type="ECO:0000256" key="1">
    <source>
        <dbReference type="ARBA" id="ARBA00022741"/>
    </source>
</evidence>
<dbReference type="EMBL" id="JADBJN010000001">
    <property type="protein sequence ID" value="KAG5682501.1"/>
    <property type="molecule type" value="Genomic_DNA"/>
</dbReference>
<sequence length="342" mass="38801">MGNCLKYCCKNFERESIPILVLGLKNSGKTELAFRMMGRKRDDYLSTNGCRMFSTKIDKQLVKFTELGGEEFYAIWHYYFLDVMGVIFVIDSSSEPYNLERSKQTFGAIMSNDLLMGKPTLIIANKQDVPGALDSLDICDYFEVEYLANLFRTPCYVEGSGKFEESYDSQVARASLSWLINTIDKNYKSIQNKIRFLRVVTQNESHSSSDEIPFKYRRPLTGKKRKKLRFSQNRPKTAPNAKSSFSKDNNFLTSSNLPPSLKPKKSNQVSPLIGDSFSQINYDVACERHIRQGLNGGLINGIITVSKMTEMTEKSTAHLENIITVEDLSLPPTTNMQETVVS</sequence>
<dbReference type="GO" id="GO:0003924">
    <property type="term" value="F:GTPase activity"/>
    <property type="evidence" value="ECO:0007669"/>
    <property type="project" value="InterPro"/>
</dbReference>
<keyword evidence="4" id="KW-0460">Magnesium</keyword>
<proteinExistence type="predicted"/>
<keyword evidence="1 3" id="KW-0547">Nucleotide-binding</keyword>
<dbReference type="GO" id="GO:0046872">
    <property type="term" value="F:metal ion binding"/>
    <property type="evidence" value="ECO:0007669"/>
    <property type="project" value="UniProtKB-KW"/>
</dbReference>
<dbReference type="InterPro" id="IPR027417">
    <property type="entry name" value="P-loop_NTPase"/>
</dbReference>
<dbReference type="GO" id="GO:0005525">
    <property type="term" value="F:GTP binding"/>
    <property type="evidence" value="ECO:0007669"/>
    <property type="project" value="UniProtKB-KW"/>
</dbReference>
<reference evidence="6" key="1">
    <citation type="submission" date="2021-03" db="EMBL/GenBank/DDBJ databases">
        <title>Chromosome level genome of the anhydrobiotic midge Polypedilum vanderplanki.</title>
        <authorList>
            <person name="Yoshida Y."/>
            <person name="Kikawada T."/>
            <person name="Gusev O."/>
        </authorList>
    </citation>
    <scope>NUCLEOTIDE SEQUENCE</scope>
    <source>
        <strain evidence="6">NIAS01</strain>
        <tissue evidence="6">Whole body or cell culture</tissue>
    </source>
</reference>
<feature type="binding site" evidence="3">
    <location>
        <begin position="125"/>
        <end position="128"/>
    </location>
    <ligand>
        <name>GTP</name>
        <dbReference type="ChEBI" id="CHEBI:37565"/>
    </ligand>
</feature>
<gene>
    <name evidence="6" type="ORF">PVAND_011851</name>
</gene>
<keyword evidence="7" id="KW-1185">Reference proteome</keyword>
<evidence type="ECO:0000256" key="3">
    <source>
        <dbReference type="PIRSR" id="PIRSR606689-1"/>
    </source>
</evidence>
<feature type="binding site" evidence="4">
    <location>
        <position position="30"/>
    </location>
    <ligand>
        <name>Mg(2+)</name>
        <dbReference type="ChEBI" id="CHEBI:18420"/>
    </ligand>
</feature>
<protein>
    <submittedName>
        <fullName evidence="6">Uncharacterized protein</fullName>
    </submittedName>
</protein>
<dbReference type="AlphaFoldDB" id="A0A9J6CKM3"/>
<dbReference type="PRINTS" id="PR00328">
    <property type="entry name" value="SAR1GTPBP"/>
</dbReference>
<dbReference type="SMART" id="SM00177">
    <property type="entry name" value="ARF"/>
    <property type="match status" value="1"/>
</dbReference>
<dbReference type="Gene3D" id="3.40.50.300">
    <property type="entry name" value="P-loop containing nucleotide triphosphate hydrolases"/>
    <property type="match status" value="1"/>
</dbReference>
<evidence type="ECO:0000313" key="7">
    <source>
        <dbReference type="Proteomes" id="UP001107558"/>
    </source>
</evidence>
<comment type="caution">
    <text evidence="6">The sequence shown here is derived from an EMBL/GenBank/DDBJ whole genome shotgun (WGS) entry which is preliminary data.</text>
</comment>
<feature type="binding site" evidence="3">
    <location>
        <position position="69"/>
    </location>
    <ligand>
        <name>GTP</name>
        <dbReference type="ChEBI" id="CHEBI:37565"/>
    </ligand>
</feature>
<evidence type="ECO:0000256" key="5">
    <source>
        <dbReference type="SAM" id="MobiDB-lite"/>
    </source>
</evidence>
<dbReference type="GO" id="GO:1905515">
    <property type="term" value="P:non-motile cilium assembly"/>
    <property type="evidence" value="ECO:0007669"/>
    <property type="project" value="TreeGrafter"/>
</dbReference>